<accession>V6LFK5</accession>
<sequence length="355" mass="38837">MADCVQELIYEMRSSEIYDTVRISLPNSLICTRCLISLGVLSPAFAAWDDDLREAASGFSLAPQPYDEFTKNTLRHLARSFPAYRAFVDSLAPFLSGLAREPPADAATLADFAVGLYFQDLKSAKVAAVHPFAFLRVPAIGAVLPLIARLWHAPKRLDFAKPFQVCNVEMYRKLRTCGADVAPLIAGRLVADLRRFDDFVWLFPTLLRSDQHVLGLLGAVFSVFVRSNSLTDFSAEAVLSAARQAVEGLRTAAFGPILSVFQQMCGVQIVDRAQEPERRSCGNADLGAISQQIGAMLGQLSGSEIERNGDIGEQTVPVQEQIATLRAALAGCIAETDSFGFDIMRKEVNFEGMHE</sequence>
<proteinExistence type="predicted"/>
<reference evidence="2" key="2">
    <citation type="submission" date="2020-12" db="EMBL/GenBank/DDBJ databases">
        <title>New Spironucleus salmonicida genome in near-complete chromosomes.</title>
        <authorList>
            <person name="Xu F."/>
            <person name="Kurt Z."/>
            <person name="Jimenez-Gonzalez A."/>
            <person name="Astvaldsson A."/>
            <person name="Andersson J.O."/>
            <person name="Svard S.G."/>
        </authorList>
    </citation>
    <scope>NUCLEOTIDE SEQUENCE</scope>
    <source>
        <strain evidence="2">ATCC 50377</strain>
    </source>
</reference>
<dbReference type="Proteomes" id="UP000018208">
    <property type="component" value="Unassembled WGS sequence"/>
</dbReference>
<evidence type="ECO:0000313" key="2">
    <source>
        <dbReference type="EMBL" id="KAH0571078.1"/>
    </source>
</evidence>
<organism evidence="1">
    <name type="scientific">Spironucleus salmonicida</name>
    <dbReference type="NCBI Taxonomy" id="348837"/>
    <lineage>
        <taxon>Eukaryota</taxon>
        <taxon>Metamonada</taxon>
        <taxon>Diplomonadida</taxon>
        <taxon>Hexamitidae</taxon>
        <taxon>Hexamitinae</taxon>
        <taxon>Spironucleus</taxon>
    </lineage>
</organism>
<evidence type="ECO:0000313" key="1">
    <source>
        <dbReference type="EMBL" id="EST43325.1"/>
    </source>
</evidence>
<name>V6LFK5_9EUKA</name>
<keyword evidence="3" id="KW-1185">Reference proteome</keyword>
<gene>
    <name evidence="1" type="ORF">SS50377_17002</name>
    <name evidence="2" type="ORF">SS50377_27373</name>
</gene>
<evidence type="ECO:0000313" key="3">
    <source>
        <dbReference type="Proteomes" id="UP000018208"/>
    </source>
</evidence>
<dbReference type="VEuPathDB" id="GiardiaDB:SS50377_27373"/>
<reference evidence="1 2" key="1">
    <citation type="journal article" date="2014" name="PLoS Genet.">
        <title>The Genome of Spironucleus salmonicida Highlights a Fish Pathogen Adapted to Fluctuating Environments.</title>
        <authorList>
            <person name="Xu F."/>
            <person name="Jerlstrom-Hultqvist J."/>
            <person name="Einarsson E."/>
            <person name="Astvaldsson A."/>
            <person name="Svard S.G."/>
            <person name="Andersson J.O."/>
        </authorList>
    </citation>
    <scope>NUCLEOTIDE SEQUENCE</scope>
    <source>
        <strain evidence="2">ATCC 50377</strain>
    </source>
</reference>
<dbReference type="AlphaFoldDB" id="V6LFK5"/>
<dbReference type="EMBL" id="AUWU02000007">
    <property type="protein sequence ID" value="KAH0571078.1"/>
    <property type="molecule type" value="Genomic_DNA"/>
</dbReference>
<dbReference type="EMBL" id="KI546139">
    <property type="protein sequence ID" value="EST43325.1"/>
    <property type="molecule type" value="Genomic_DNA"/>
</dbReference>
<protein>
    <submittedName>
        <fullName evidence="1">Uncharacterized protein</fullName>
    </submittedName>
</protein>